<gene>
    <name evidence="1" type="ORF">EDEG_02967</name>
</gene>
<sequence>MFVNKKALFIESISQNAKQCKKPSQIYVDCDGIVISVIFSVFTHLTFDKVTFRDNVKHSIRNYKTLVNQVAHYHASGTIKSCVLVTSVTDQIINIANLSICLKPIQFLAKLKQLMLKKIGMVSIAATNNTIIK</sequence>
<organism evidence="1 2">
    <name type="scientific">Edhazardia aedis (strain USNM 41457)</name>
    <name type="common">Microsporidian parasite</name>
    <dbReference type="NCBI Taxonomy" id="1003232"/>
    <lineage>
        <taxon>Eukaryota</taxon>
        <taxon>Fungi</taxon>
        <taxon>Fungi incertae sedis</taxon>
        <taxon>Microsporidia</taxon>
        <taxon>Edhazardia</taxon>
    </lineage>
</organism>
<dbReference type="EMBL" id="AFBI03000062">
    <property type="protein sequence ID" value="EJW02647.1"/>
    <property type="molecule type" value="Genomic_DNA"/>
</dbReference>
<dbReference type="AlphaFoldDB" id="J9DMT0"/>
<comment type="caution">
    <text evidence="1">The sequence shown here is derived from an EMBL/GenBank/DDBJ whole genome shotgun (WGS) entry which is preliminary data.</text>
</comment>
<dbReference type="InParanoid" id="J9DMT0"/>
<accession>J9DMT0</accession>
<evidence type="ECO:0000313" key="1">
    <source>
        <dbReference type="EMBL" id="EJW02647.1"/>
    </source>
</evidence>
<name>J9DMT0_EDHAE</name>
<keyword evidence="2" id="KW-1185">Reference proteome</keyword>
<evidence type="ECO:0000313" key="2">
    <source>
        <dbReference type="Proteomes" id="UP000003163"/>
    </source>
</evidence>
<reference evidence="1 2" key="1">
    <citation type="submission" date="2011-08" db="EMBL/GenBank/DDBJ databases">
        <authorList>
            <person name="Liu Z.J."/>
            <person name="Shi F.L."/>
            <person name="Lu J.Q."/>
            <person name="Li M."/>
            <person name="Wang Z.L."/>
        </authorList>
    </citation>
    <scope>NUCLEOTIDE SEQUENCE [LARGE SCALE GENOMIC DNA]</scope>
    <source>
        <strain evidence="1 2">USNM 41457</strain>
    </source>
</reference>
<protein>
    <submittedName>
        <fullName evidence="1">Uncharacterized protein</fullName>
    </submittedName>
</protein>
<dbReference type="HOGENOM" id="CLU_1906710_0_0_1"/>
<proteinExistence type="predicted"/>
<dbReference type="Proteomes" id="UP000003163">
    <property type="component" value="Unassembled WGS sequence"/>
</dbReference>
<dbReference type="VEuPathDB" id="MicrosporidiaDB:EDEG_02967"/>
<reference evidence="2" key="2">
    <citation type="submission" date="2015-07" db="EMBL/GenBank/DDBJ databases">
        <title>Contrasting host-pathogen interactions and genome evolution in two generalist and specialist microsporidian pathogens of mosquitoes.</title>
        <authorList>
            <consortium name="The Broad Institute Genomics Platform"/>
            <consortium name="The Broad Institute Genome Sequencing Center for Infectious Disease"/>
            <person name="Cuomo C.A."/>
            <person name="Sanscrainte N.D."/>
            <person name="Goldberg J.M."/>
            <person name="Heiman D."/>
            <person name="Young S."/>
            <person name="Zeng Q."/>
            <person name="Becnel J.J."/>
            <person name="Birren B.W."/>
        </authorList>
    </citation>
    <scope>NUCLEOTIDE SEQUENCE [LARGE SCALE GENOMIC DNA]</scope>
    <source>
        <strain evidence="2">USNM 41457</strain>
    </source>
</reference>